<name>A0A0J1CN31_9BURK</name>
<dbReference type="InterPro" id="IPR029058">
    <property type="entry name" value="AB_hydrolase_fold"/>
</dbReference>
<reference evidence="2 3" key="1">
    <citation type="journal article" date="2015" name="Genome Announc.">
        <title>Draft Genome Sequence of Burkholderia sp. Strain PML1(12), an Ectomycorrhizosphere-Inhabiting Bacterium with Effective Mineral-Weathering Ability.</title>
        <authorList>
            <person name="Uroz S."/>
            <person name="Oger P."/>
        </authorList>
    </citation>
    <scope>NUCLEOTIDE SEQUENCE [LARGE SCALE GENOMIC DNA]</scope>
    <source>
        <strain evidence="3">PML1(12)</strain>
    </source>
</reference>
<gene>
    <name evidence="2" type="ORF">EOS_32225</name>
</gene>
<dbReference type="SUPFAM" id="SSF53474">
    <property type="entry name" value="alpha/beta-Hydrolases"/>
    <property type="match status" value="1"/>
</dbReference>
<keyword evidence="1" id="KW-0732">Signal</keyword>
<accession>A0A0J1CN31</accession>
<dbReference type="AlphaFoldDB" id="A0A0J1CN31"/>
<comment type="caution">
    <text evidence="2">The sequence shown here is derived from an EMBL/GenBank/DDBJ whole genome shotgun (WGS) entry which is preliminary data.</text>
</comment>
<dbReference type="EMBL" id="AEJF01000188">
    <property type="protein sequence ID" value="KLU22125.1"/>
    <property type="molecule type" value="Genomic_DNA"/>
</dbReference>
<protein>
    <recommendedName>
        <fullName evidence="4">Alpha/beta hydrolase</fullName>
    </recommendedName>
</protein>
<proteinExistence type="predicted"/>
<organism evidence="2 3">
    <name type="scientific">Caballeronia mineralivorans PML1(12)</name>
    <dbReference type="NCBI Taxonomy" id="908627"/>
    <lineage>
        <taxon>Bacteria</taxon>
        <taxon>Pseudomonadati</taxon>
        <taxon>Pseudomonadota</taxon>
        <taxon>Betaproteobacteria</taxon>
        <taxon>Burkholderiales</taxon>
        <taxon>Burkholderiaceae</taxon>
        <taxon>Caballeronia</taxon>
    </lineage>
</organism>
<keyword evidence="3" id="KW-1185">Reference proteome</keyword>
<dbReference type="PATRIC" id="fig|908627.4.peg.7190"/>
<evidence type="ECO:0000313" key="3">
    <source>
        <dbReference type="Proteomes" id="UP000035963"/>
    </source>
</evidence>
<feature type="signal peptide" evidence="1">
    <location>
        <begin position="1"/>
        <end position="29"/>
    </location>
</feature>
<sequence>MKTAATFVKSCSCIAFLSAITSCSSISTALDPVERRLGVDGAFEREFHSTLYFPKGESLHYPGYVVAVEKSPQSTIGGPSTDPGGTRSFLNTHSYYVQAEPGVGNFNGTARIIRDFEVNDRKVLFVSHIIRYSTIQSSSGPSPYQMIDQCFVYNAYRANGVLDKENDMSKITAWHNCPAQSFQIPGNIGDIYMDGLKALKKLEDNLIDDVAKGGYTHIVVIVMGWNTSQDEAIRNFNDIVGNVVEAAYADTTDANNSSAGTPEAKHDAITAQGVSPEPFRPLVVGVTWPSFWTNTFINWFSYGDLANDADQLGLTWVNVLINRTLPAVIDKVNTQKHKSTAGLKIVLIGHSFGARAATRALFSRPVLEYGDISKNPPRSDVDLAIGLQGAVSINRFVTEDSDEGAPYRDFKTLGKTKIVLTAAQNDQATGAPFWYTPSGSFKAYNKACEGANQAYKSVFDCWRAMDTTSSADGTFKVCRVDDTNECLEPSSNAAQTNPQVLYIDASNGITQFNSPGSGGGAHSDIYRLPMGRLIWRLIQNYAP</sequence>
<evidence type="ECO:0000256" key="1">
    <source>
        <dbReference type="SAM" id="SignalP"/>
    </source>
</evidence>
<dbReference type="PROSITE" id="PS51257">
    <property type="entry name" value="PROKAR_LIPOPROTEIN"/>
    <property type="match status" value="1"/>
</dbReference>
<evidence type="ECO:0008006" key="4">
    <source>
        <dbReference type="Google" id="ProtNLM"/>
    </source>
</evidence>
<feature type="chain" id="PRO_5005248956" description="Alpha/beta hydrolase" evidence="1">
    <location>
        <begin position="30"/>
        <end position="543"/>
    </location>
</feature>
<dbReference type="Proteomes" id="UP000035963">
    <property type="component" value="Unassembled WGS sequence"/>
</dbReference>
<evidence type="ECO:0000313" key="2">
    <source>
        <dbReference type="EMBL" id="KLU22125.1"/>
    </source>
</evidence>